<dbReference type="SUPFAM" id="SSF55811">
    <property type="entry name" value="Nudix"/>
    <property type="match status" value="1"/>
</dbReference>
<protein>
    <submittedName>
        <fullName evidence="1">Phosphohydrolase</fullName>
    </submittedName>
</protein>
<gene>
    <name evidence="1" type="ORF">GOB81_06170</name>
</gene>
<comment type="caution">
    <text evidence="1">The sequence shown here is derived from an EMBL/GenBank/DDBJ whole genome shotgun (WGS) entry which is preliminary data.</text>
</comment>
<name>A0ABX0JZA5_9PROT</name>
<sequence>MPDASSSTLPSFTLPSDLTDWRSVSLSPHLSVVVTQNRPVLAAETEARIDAIWTRARAARPRLFNGRIFCADQIAPDRITGHWTEYRLALAQMTEPLIFGERPLHQLAVCGLLRCADGLILARRNPASLYLGGFWQSPPAGTVEARTEDNQVSHNQVSLAAQILAEAEEELGLSPSELTVGVPRLAVIHGRTRIVDVGVPLITPLSFTAVHERWASHANREYDRLELVPDPMKAAWSRRDDILPTTRLLLDML</sequence>
<reference evidence="1 2" key="1">
    <citation type="journal article" date="2020" name="Int. J. Syst. Evol. Microbiol.">
        <title>Novel acetic acid bacteria from cider fermentations: Acetobacter conturbans sp. nov. and Acetobacter fallax sp. nov.</title>
        <authorList>
            <person name="Sombolestani A.S."/>
            <person name="Cleenwerck I."/>
            <person name="Cnockaert M."/>
            <person name="Borremans W."/>
            <person name="Wieme A.D."/>
            <person name="De Vuyst L."/>
            <person name="Vandamme P."/>
        </authorList>
    </citation>
    <scope>NUCLEOTIDE SEQUENCE [LARGE SCALE GENOMIC DNA]</scope>
    <source>
        <strain evidence="1 2">LMG 1627</strain>
    </source>
</reference>
<proteinExistence type="predicted"/>
<dbReference type="Proteomes" id="UP000631653">
    <property type="component" value="Unassembled WGS sequence"/>
</dbReference>
<dbReference type="InterPro" id="IPR015797">
    <property type="entry name" value="NUDIX_hydrolase-like_dom_sf"/>
</dbReference>
<keyword evidence="2" id="KW-1185">Reference proteome</keyword>
<organism evidence="1 2">
    <name type="scientific">Acetobacter conturbans</name>
    <dbReference type="NCBI Taxonomy" id="1737472"/>
    <lineage>
        <taxon>Bacteria</taxon>
        <taxon>Pseudomonadati</taxon>
        <taxon>Pseudomonadota</taxon>
        <taxon>Alphaproteobacteria</taxon>
        <taxon>Acetobacterales</taxon>
        <taxon>Acetobacteraceae</taxon>
        <taxon>Acetobacter</taxon>
    </lineage>
</organism>
<dbReference type="EMBL" id="WOSY01000004">
    <property type="protein sequence ID" value="NHN88212.1"/>
    <property type="molecule type" value="Genomic_DNA"/>
</dbReference>
<accession>A0ABX0JZA5</accession>
<evidence type="ECO:0000313" key="2">
    <source>
        <dbReference type="Proteomes" id="UP000631653"/>
    </source>
</evidence>
<evidence type="ECO:0000313" key="1">
    <source>
        <dbReference type="EMBL" id="NHN88212.1"/>
    </source>
</evidence>
<dbReference type="RefSeq" id="WP_173569484.1">
    <property type="nucleotide sequence ID" value="NZ_WOSY01000004.1"/>
</dbReference>